<dbReference type="CDD" id="cd11350">
    <property type="entry name" value="AmyAc_4"/>
    <property type="match status" value="1"/>
</dbReference>
<dbReference type="InterPro" id="IPR026444">
    <property type="entry name" value="Secre_tail"/>
</dbReference>
<keyword evidence="4" id="KW-1185">Reference proteome</keyword>
<dbReference type="Pfam" id="PF02922">
    <property type="entry name" value="CBM_48"/>
    <property type="match status" value="1"/>
</dbReference>
<proteinExistence type="predicted"/>
<evidence type="ECO:0000313" key="4">
    <source>
        <dbReference type="Proteomes" id="UP000247973"/>
    </source>
</evidence>
<dbReference type="InterPro" id="IPR004193">
    <property type="entry name" value="Glyco_hydro_13_N"/>
</dbReference>
<feature type="domain" description="Glycosyl hydrolase family 13 catalytic" evidence="2">
    <location>
        <begin position="386"/>
        <end position="745"/>
    </location>
</feature>
<dbReference type="InterPro" id="IPR014756">
    <property type="entry name" value="Ig_E-set"/>
</dbReference>
<dbReference type="AlphaFoldDB" id="A0A2V3PI95"/>
<dbReference type="GO" id="GO:0005975">
    <property type="term" value="P:carbohydrate metabolic process"/>
    <property type="evidence" value="ECO:0007669"/>
    <property type="project" value="InterPro"/>
</dbReference>
<sequence length="911" mass="103310">MKKSIYFILFLFIPLWIQAQIITTNPTFLTDDVASEIIFDASETALNNYTGNDVYAHTGVITDKSASSSDWKYAPTWLDNSDKYKLSALGSNKWKLSMPSGIRSYYGVPAGEKILKLAFVFRNADGSKEGKDNGKDILVDVHEKGLIVSFETPLGDQLLEKNTSLAVKAKSSEITTLKLYLNDTQLAKSDNVTSISYTHKFDKEGTFWLIAEAGISPSIVRDSIYVNVKKDQVSLPLPSNVRAGVNYIDDNTATVVLYAPNKQSAYLIGDFNDWKIDNNYMLNKAGDYWWITVSNLEKNKEYAFQYLIDGMVKVADPYTDKVLDPWNDSYIPTTVYPNLKTYPTGKTEGIVSVMQTGQTPYTWKTKNFTPAEKEKLVIYELLIRDFTKEHSFESTMQKLDYLQSLGINAIELLPINEFERNSSWGYNPSFYFAVDKYYGTKDAFKAFVDECHSRGMAVIIDMVLNHSYGQSPFVKMYWDNANNRPSADNPWYNVESPNSAYSWGYDFNHESDRTKALVDSINSYWMKEYQVDGFRFDFTKGFTNTKGDGWAYDQARIDILKRMTSEIYKRNSDAIVIMEHLADNSEEKVLSDADIMLWGNINNNYCEAVMGYTENNKSDLSWALYSKRGWTKSNLVAYMESHDEERMVFKAKAYGNSSGTYNIKNQSTALERAGLAAAFYLTLPGPKMIWQFGELGYDYSINTCSDGTTISNDCRVSEKPIRWDYADDKERKALYTTYSKLINLKTENKVFESVNIEHSLTGSQKYVVWKGTDMNAFVVGNFDVVSATANVTLPRSGDWYDAFTGAMVSIPSTNYSVTLNPGEYKFYLDKGSIASIEEDMYENNKSLIILDDRIEYTDGTAKAITIYDLSGVALLNKTNTESIVTSTLSKGIYIVKLKLADKVVSQKFIKR</sequence>
<name>A0A2V3PI95_9BACT</name>
<dbReference type="InterPro" id="IPR013783">
    <property type="entry name" value="Ig-like_fold"/>
</dbReference>
<dbReference type="SUPFAM" id="SSF81296">
    <property type="entry name" value="E set domains"/>
    <property type="match status" value="1"/>
</dbReference>
<dbReference type="PANTHER" id="PTHR43651">
    <property type="entry name" value="1,4-ALPHA-GLUCAN-BRANCHING ENZYME"/>
    <property type="match status" value="1"/>
</dbReference>
<dbReference type="Gene3D" id="2.60.40.10">
    <property type="entry name" value="Immunoglobulins"/>
    <property type="match status" value="1"/>
</dbReference>
<organism evidence="3 4">
    <name type="scientific">Dysgonomonas alginatilytica</name>
    <dbReference type="NCBI Taxonomy" id="1605892"/>
    <lineage>
        <taxon>Bacteria</taxon>
        <taxon>Pseudomonadati</taxon>
        <taxon>Bacteroidota</taxon>
        <taxon>Bacteroidia</taxon>
        <taxon>Bacteroidales</taxon>
        <taxon>Dysgonomonadaceae</taxon>
        <taxon>Dysgonomonas</taxon>
    </lineage>
</organism>
<accession>A0A2V3PI95</accession>
<dbReference type="SUPFAM" id="SSF51445">
    <property type="entry name" value="(Trans)glycosidases"/>
    <property type="match status" value="1"/>
</dbReference>
<dbReference type="InterPro" id="IPR017853">
    <property type="entry name" value="GH"/>
</dbReference>
<dbReference type="InterPro" id="IPR006047">
    <property type="entry name" value="GH13_cat_dom"/>
</dbReference>
<evidence type="ECO:0000259" key="2">
    <source>
        <dbReference type="SMART" id="SM00642"/>
    </source>
</evidence>
<gene>
    <name evidence="3" type="ORF">CLV62_13822</name>
</gene>
<dbReference type="Proteomes" id="UP000247973">
    <property type="component" value="Unassembled WGS sequence"/>
</dbReference>
<keyword evidence="1" id="KW-0119">Carbohydrate metabolism</keyword>
<dbReference type="OrthoDB" id="9761875at2"/>
<reference evidence="3 4" key="1">
    <citation type="submission" date="2018-03" db="EMBL/GenBank/DDBJ databases">
        <title>Genomic Encyclopedia of Archaeal and Bacterial Type Strains, Phase II (KMG-II): from individual species to whole genera.</title>
        <authorList>
            <person name="Goeker M."/>
        </authorList>
    </citation>
    <scope>NUCLEOTIDE SEQUENCE [LARGE SCALE GENOMIC DNA]</scope>
    <source>
        <strain evidence="3 4">DSM 100214</strain>
    </source>
</reference>
<evidence type="ECO:0000256" key="1">
    <source>
        <dbReference type="ARBA" id="ARBA00023277"/>
    </source>
</evidence>
<dbReference type="EMBL" id="QICL01000038">
    <property type="protein sequence ID" value="PXV59318.1"/>
    <property type="molecule type" value="Genomic_DNA"/>
</dbReference>
<protein>
    <submittedName>
        <fullName evidence="3">Putative secreted protein (Por secretion system target)</fullName>
    </submittedName>
</protein>
<dbReference type="Pfam" id="PF00128">
    <property type="entry name" value="Alpha-amylase"/>
    <property type="match status" value="2"/>
</dbReference>
<dbReference type="GO" id="GO:0004553">
    <property type="term" value="F:hydrolase activity, hydrolyzing O-glycosyl compounds"/>
    <property type="evidence" value="ECO:0007669"/>
    <property type="project" value="InterPro"/>
</dbReference>
<evidence type="ECO:0000313" key="3">
    <source>
        <dbReference type="EMBL" id="PXV59318.1"/>
    </source>
</evidence>
<dbReference type="NCBIfam" id="TIGR04183">
    <property type="entry name" value="Por_Secre_tail"/>
    <property type="match status" value="1"/>
</dbReference>
<dbReference type="Gene3D" id="3.20.20.80">
    <property type="entry name" value="Glycosidases"/>
    <property type="match status" value="1"/>
</dbReference>
<dbReference type="SMART" id="SM00642">
    <property type="entry name" value="Aamy"/>
    <property type="match status" value="1"/>
</dbReference>
<comment type="caution">
    <text evidence="3">The sequence shown here is derived from an EMBL/GenBank/DDBJ whole genome shotgun (WGS) entry which is preliminary data.</text>
</comment>
<dbReference type="RefSeq" id="WP_110312398.1">
    <property type="nucleotide sequence ID" value="NZ_QICL01000038.1"/>
</dbReference>